<dbReference type="InterPro" id="IPR001373">
    <property type="entry name" value="Cullin_N"/>
</dbReference>
<keyword evidence="2" id="KW-1017">Isopeptide bond</keyword>
<dbReference type="OMA" id="IREWDRY"/>
<dbReference type="AlphaFoldDB" id="U6MFJ3"/>
<comment type="similarity">
    <text evidence="1 4 5">Belongs to the cullin family.</text>
</comment>
<gene>
    <name evidence="8" type="ORF">EMWEY_00001860</name>
</gene>
<dbReference type="FunFam" id="1.10.10.10:FF:000014">
    <property type="entry name" value="Cullin 1"/>
    <property type="match status" value="1"/>
</dbReference>
<keyword evidence="9" id="KW-1185">Reference proteome</keyword>
<dbReference type="InterPro" id="IPR016159">
    <property type="entry name" value="Cullin_repeat-like_dom_sf"/>
</dbReference>
<evidence type="ECO:0000256" key="6">
    <source>
        <dbReference type="SAM" id="MobiDB-lite"/>
    </source>
</evidence>
<reference evidence="8" key="1">
    <citation type="submission" date="2013-10" db="EMBL/GenBank/DDBJ databases">
        <title>Genomic analysis of the causative agents of coccidiosis in chickens.</title>
        <authorList>
            <person name="Reid A.J."/>
            <person name="Blake D."/>
            <person name="Billington K."/>
            <person name="Browne H."/>
            <person name="Dunn M."/>
            <person name="Hung S."/>
            <person name="Kawahara F."/>
            <person name="Miranda-Saavedra D."/>
            <person name="Mourier T."/>
            <person name="Nagra H."/>
            <person name="Otto T.D."/>
            <person name="Rawlings N."/>
            <person name="Sanchez A."/>
            <person name="Sanders M."/>
            <person name="Subramaniam C."/>
            <person name="Tay Y."/>
            <person name="Dear P."/>
            <person name="Doerig C."/>
            <person name="Gruber A."/>
            <person name="Parkinson J."/>
            <person name="Shirley M."/>
            <person name="Wan K.L."/>
            <person name="Berriman M."/>
            <person name="Tomley F."/>
            <person name="Pain A."/>
        </authorList>
    </citation>
    <scope>NUCLEOTIDE SEQUENCE [LARGE SCALE GENOMIC DNA]</scope>
    <source>
        <strain evidence="8">Weybridge</strain>
    </source>
</reference>
<dbReference type="EMBL" id="HG722238">
    <property type="protein sequence ID" value="CDJ61818.1"/>
    <property type="molecule type" value="Genomic_DNA"/>
</dbReference>
<dbReference type="Proteomes" id="UP000030763">
    <property type="component" value="Unassembled WGS sequence"/>
</dbReference>
<dbReference type="InterPro" id="IPR045093">
    <property type="entry name" value="Cullin"/>
</dbReference>
<dbReference type="OrthoDB" id="27073at2759"/>
<reference evidence="8" key="2">
    <citation type="submission" date="2013-10" db="EMBL/GenBank/DDBJ databases">
        <authorList>
            <person name="Aslett M."/>
        </authorList>
    </citation>
    <scope>NUCLEOTIDE SEQUENCE [LARGE SCALE GENOMIC DNA]</scope>
    <source>
        <strain evidence="8">Weybridge</strain>
    </source>
</reference>
<dbReference type="GO" id="GO:0031625">
    <property type="term" value="F:ubiquitin protein ligase binding"/>
    <property type="evidence" value="ECO:0007669"/>
    <property type="project" value="InterPro"/>
</dbReference>
<evidence type="ECO:0000256" key="4">
    <source>
        <dbReference type="PROSITE-ProRule" id="PRU00330"/>
    </source>
</evidence>
<feature type="region of interest" description="Disordered" evidence="6">
    <location>
        <begin position="545"/>
        <end position="571"/>
    </location>
</feature>
<evidence type="ECO:0000259" key="7">
    <source>
        <dbReference type="PROSITE" id="PS50069"/>
    </source>
</evidence>
<dbReference type="Pfam" id="PF00888">
    <property type="entry name" value="Cullin"/>
    <property type="match status" value="1"/>
</dbReference>
<feature type="domain" description="Cullin family profile" evidence="7">
    <location>
        <begin position="435"/>
        <end position="716"/>
    </location>
</feature>
<dbReference type="InterPro" id="IPR059120">
    <property type="entry name" value="Cullin-like_AB"/>
</dbReference>
<dbReference type="Pfam" id="PF10557">
    <property type="entry name" value="Cullin_Nedd8"/>
    <property type="match status" value="1"/>
</dbReference>
<dbReference type="Gene3D" id="1.20.1310.10">
    <property type="entry name" value="Cullin Repeats"/>
    <property type="match status" value="4"/>
</dbReference>
<evidence type="ECO:0000313" key="9">
    <source>
        <dbReference type="Proteomes" id="UP000030763"/>
    </source>
</evidence>
<dbReference type="SUPFAM" id="SSF75632">
    <property type="entry name" value="Cullin homology domain"/>
    <property type="match status" value="1"/>
</dbReference>
<dbReference type="InterPro" id="IPR036317">
    <property type="entry name" value="Cullin_homology_sf"/>
</dbReference>
<dbReference type="PROSITE" id="PS50069">
    <property type="entry name" value="CULLIN_2"/>
    <property type="match status" value="1"/>
</dbReference>
<dbReference type="RefSeq" id="XP_013338468.1">
    <property type="nucleotide sequence ID" value="XM_013483014.1"/>
</dbReference>
<protein>
    <submittedName>
        <fullName evidence="8">Cullin family protein, putative</fullName>
    </submittedName>
</protein>
<evidence type="ECO:0000256" key="1">
    <source>
        <dbReference type="ARBA" id="ARBA00006019"/>
    </source>
</evidence>
<evidence type="ECO:0000256" key="5">
    <source>
        <dbReference type="RuleBase" id="RU003829"/>
    </source>
</evidence>
<dbReference type="FunFam" id="1.20.1310.10:FF:000002">
    <property type="entry name" value="cullin-3 isoform X1"/>
    <property type="match status" value="1"/>
</dbReference>
<evidence type="ECO:0000256" key="2">
    <source>
        <dbReference type="ARBA" id="ARBA00022499"/>
    </source>
</evidence>
<dbReference type="PANTHER" id="PTHR11932">
    <property type="entry name" value="CULLIN"/>
    <property type="match status" value="1"/>
</dbReference>
<dbReference type="SUPFAM" id="SSF46785">
    <property type="entry name" value="Winged helix' DNA-binding domain"/>
    <property type="match status" value="1"/>
</dbReference>
<dbReference type="SMART" id="SM00182">
    <property type="entry name" value="CULLIN"/>
    <property type="match status" value="1"/>
</dbReference>
<accession>U6MFJ3</accession>
<feature type="region of interest" description="Disordered" evidence="6">
    <location>
        <begin position="339"/>
        <end position="359"/>
    </location>
</feature>
<sequence>MDGHGELVTLEEGWTKLRLQGIEKVQRFLEQRPERGHTTKRVCVVSNEDYAAIYTMVYTMCTQRSPYNFSQDLYQLYGDSIVRYVHSTVLPSLENRRGSDLLEELLCRWENHRTLVKWLQKFFAYLDRYYVKMYMEAPLVKRGIAIFKDHVFERVKQPVSAAIDEAIRRQREGESLDEESVAQLVCMYIGLDPEDEGLGLYQRELEDLLLASTKQFYDRKAREWIASSTFAEYLQLTEAALEAEARRCERYLHSSSSSKLLGVVVKSTLQQHQQELLEKDTAIPFLLAGEGRAELRLAHRLFALVDGAVEDLAKQFKMYISACGEKLVQQRIAAMREAQQMRAQGSNSSNSNTAMSQQQQRQQDIICEHRFVESVLDLHDRFKSITLDCFRAQPRVSQDAFGPSTRPTPQADSLFQKALKEAFESFVNAQSLQPPFAQLLASFCDRILRKAGGERMGDEEIEECLMKVVEIFNYVTDKDLFAEQYRTQLGRRLLHETSASLELERLLIAKLRLKCGAHFTAKVEGMVNDLQVAAGLMRAFQQQQQEDQLTKQAGHRDQSLDESASRLKDASVPSTSVETVMIGDVEFCVQALSTAHWPTYPGKRIQGPVVSADMAHLKHTPELRLPPELAQCVGAFEQFYASQTQHRKLTWLQKRQDLICNTMQATLLLRFNRKQDDGNNGINGGCADDPALSVQQLVEDLRLDELTVKKLLGSLMLGRFKILKKVENDMFQVNENFSCLHRKIKLPTPVQEETQCREHLCLPEFGAARVEEDRSITVDAAIVRIMKTRKSLSHQQLVGEVMAQLHFFQPPPKLLKERIQDLIAREFLERDKDKPTQYNYVA</sequence>
<dbReference type="GeneID" id="25334172"/>
<dbReference type="VEuPathDB" id="ToxoDB:EMWEY_00001860"/>
<dbReference type="Pfam" id="PF26557">
    <property type="entry name" value="Cullin_AB"/>
    <property type="match status" value="1"/>
</dbReference>
<proteinExistence type="inferred from homology"/>
<evidence type="ECO:0000256" key="3">
    <source>
        <dbReference type="ARBA" id="ARBA00022843"/>
    </source>
</evidence>
<dbReference type="Gene3D" id="1.10.10.10">
    <property type="entry name" value="Winged helix-like DNA-binding domain superfamily/Winged helix DNA-binding domain"/>
    <property type="match status" value="1"/>
</dbReference>
<dbReference type="InterPro" id="IPR036390">
    <property type="entry name" value="WH_DNA-bd_sf"/>
</dbReference>
<dbReference type="GO" id="GO:0006511">
    <property type="term" value="P:ubiquitin-dependent protein catabolic process"/>
    <property type="evidence" value="ECO:0007669"/>
    <property type="project" value="InterPro"/>
</dbReference>
<dbReference type="SMART" id="SM00884">
    <property type="entry name" value="Cullin_Nedd8"/>
    <property type="match status" value="1"/>
</dbReference>
<dbReference type="InterPro" id="IPR036388">
    <property type="entry name" value="WH-like_DNA-bd_sf"/>
</dbReference>
<feature type="compositionally biased region" description="Polar residues" evidence="6">
    <location>
        <begin position="345"/>
        <end position="356"/>
    </location>
</feature>
<dbReference type="InterPro" id="IPR019559">
    <property type="entry name" value="Cullin_neddylation_domain"/>
</dbReference>
<name>U6MFJ3_EIMMA</name>
<keyword evidence="3" id="KW-0832">Ubl conjugation</keyword>
<feature type="compositionally biased region" description="Basic and acidic residues" evidence="6">
    <location>
        <begin position="554"/>
        <end position="569"/>
    </location>
</feature>
<organism evidence="8 9">
    <name type="scientific">Eimeria maxima</name>
    <name type="common">Coccidian parasite</name>
    <dbReference type="NCBI Taxonomy" id="5804"/>
    <lineage>
        <taxon>Eukaryota</taxon>
        <taxon>Sar</taxon>
        <taxon>Alveolata</taxon>
        <taxon>Apicomplexa</taxon>
        <taxon>Conoidasida</taxon>
        <taxon>Coccidia</taxon>
        <taxon>Eucoccidiorida</taxon>
        <taxon>Eimeriorina</taxon>
        <taxon>Eimeriidae</taxon>
        <taxon>Eimeria</taxon>
    </lineage>
</organism>
<dbReference type="Gene3D" id="3.30.230.130">
    <property type="entry name" value="Cullin, Chain C, Domain 2"/>
    <property type="match status" value="1"/>
</dbReference>
<evidence type="ECO:0000313" key="8">
    <source>
        <dbReference type="EMBL" id="CDJ61818.1"/>
    </source>
</evidence>
<dbReference type="SUPFAM" id="SSF74788">
    <property type="entry name" value="Cullin repeat-like"/>
    <property type="match status" value="1"/>
</dbReference>
<dbReference type="InterPro" id="IPR016158">
    <property type="entry name" value="Cullin_homology"/>
</dbReference>